<gene>
    <name evidence="2" type="ORF">AAK873_08145</name>
</gene>
<keyword evidence="1" id="KW-0732">Signal</keyword>
<dbReference type="RefSeq" id="WP_147438775.1">
    <property type="nucleotide sequence ID" value="NZ_JBCLPP010000019.1"/>
</dbReference>
<evidence type="ECO:0000256" key="1">
    <source>
        <dbReference type="SAM" id="SignalP"/>
    </source>
</evidence>
<reference evidence="2 3" key="1">
    <citation type="submission" date="2024-03" db="EMBL/GenBank/DDBJ databases">
        <title>Mouse gut bacterial collection (mGBC) of GemPharmatech.</title>
        <authorList>
            <person name="He Y."/>
            <person name="Dong L."/>
            <person name="Wu D."/>
            <person name="Gao X."/>
            <person name="Lin Z."/>
        </authorList>
    </citation>
    <scope>NUCLEOTIDE SEQUENCE [LARGE SCALE GENOMIC DNA]</scope>
    <source>
        <strain evidence="2 3">54-13</strain>
    </source>
</reference>
<dbReference type="EMBL" id="JBCLPP010000019">
    <property type="protein sequence ID" value="MEY8245586.1"/>
    <property type="molecule type" value="Genomic_DNA"/>
</dbReference>
<accession>A0ABV4CY74</accession>
<feature type="signal peptide" evidence="1">
    <location>
        <begin position="1"/>
        <end position="20"/>
    </location>
</feature>
<feature type="chain" id="PRO_5047026588" evidence="1">
    <location>
        <begin position="21"/>
        <end position="138"/>
    </location>
</feature>
<proteinExistence type="predicted"/>
<dbReference type="Proteomes" id="UP001565200">
    <property type="component" value="Unassembled WGS sequence"/>
</dbReference>
<dbReference type="PROSITE" id="PS51257">
    <property type="entry name" value="PROKAR_LIPOPROTEIN"/>
    <property type="match status" value="1"/>
</dbReference>
<sequence>MKTKITSCTIVFLMVASLLASCSMGKGDRRDRNLEQAVLTRLDSISDVEYVGLSDVQAFEDNRFQAVIIYYVADSVGNRIERNARVTANDDCSEVFAWEDLDSNVLGETKRMISGKLEEKGIDMDGSLIDALLELKKQ</sequence>
<evidence type="ECO:0000313" key="2">
    <source>
        <dbReference type="EMBL" id="MEY8245586.1"/>
    </source>
</evidence>
<comment type="caution">
    <text evidence="2">The sequence shown here is derived from an EMBL/GenBank/DDBJ whole genome shotgun (WGS) entry which is preliminary data.</text>
</comment>
<keyword evidence="3" id="KW-1185">Reference proteome</keyword>
<evidence type="ECO:0000313" key="3">
    <source>
        <dbReference type="Proteomes" id="UP001565200"/>
    </source>
</evidence>
<name>A0ABV4CY74_9BACT</name>
<organism evidence="2 3">
    <name type="scientific">Heminiphilus faecis</name>
    <dbReference type="NCBI Taxonomy" id="2601703"/>
    <lineage>
        <taxon>Bacteria</taxon>
        <taxon>Pseudomonadati</taxon>
        <taxon>Bacteroidota</taxon>
        <taxon>Bacteroidia</taxon>
        <taxon>Bacteroidales</taxon>
        <taxon>Muribaculaceae</taxon>
        <taxon>Heminiphilus</taxon>
    </lineage>
</organism>
<protein>
    <submittedName>
        <fullName evidence="2">Uncharacterized protein</fullName>
    </submittedName>
</protein>